<protein>
    <recommendedName>
        <fullName evidence="2">Minor tail protein</fullName>
    </recommendedName>
</protein>
<evidence type="ECO:0000313" key="1">
    <source>
        <dbReference type="EMBL" id="XBS46655.1"/>
    </source>
</evidence>
<sequence length="224" mass="24958">MAAIRVGGQRIEVPDGYSAGDSGLFGNRTLHEKEDEMTDDVSTGDRALMQAVVKLWQQQWPDREMVAYGVEDGVPWVVAPSVLYGLCGYAIIPAEGHPWSARSWSARWPDTVPALRARADALDRLNDYLSAHGGITWYQHPFVGFDTMHAGDIWDGTPWAEEPIPGVRRRVTDFAYGSPWSKQWSLEAMVAETKDLARQVAEVRNLENLLREANSTVEVDSGED</sequence>
<reference evidence="1" key="1">
    <citation type="submission" date="2024-05" db="EMBL/GenBank/DDBJ databases">
        <authorList>
            <person name="Sungu N.L."/>
            <person name="Machowski E."/>
            <person name="Ealand C.S."/>
            <person name="Madhav C."/>
            <person name="Jacobs-Sera D."/>
            <person name="Russell D.A."/>
            <person name="Hatfull G.F."/>
            <person name="Kana B.D."/>
        </authorList>
    </citation>
    <scope>NUCLEOTIDE SEQUENCE</scope>
</reference>
<accession>A0AB38ZPA4</accession>
<dbReference type="EMBL" id="PP763603">
    <property type="protein sequence ID" value="XBS46655.1"/>
    <property type="molecule type" value="Genomic_DNA"/>
</dbReference>
<name>A0AB38ZPA4_9VIRU</name>
<gene>
    <name evidence="1" type="primary">110</name>
    <name evidence="1" type="ORF">WILDFLOWER_110</name>
</gene>
<proteinExistence type="predicted"/>
<organism evidence="1">
    <name type="scientific">Mycobacterium phage Wildflower</name>
    <dbReference type="NCBI Taxonomy" id="3141619"/>
    <lineage>
        <taxon>Viruses</taxon>
    </lineage>
</organism>
<evidence type="ECO:0008006" key="2">
    <source>
        <dbReference type="Google" id="ProtNLM"/>
    </source>
</evidence>